<sequence>MGDSGLPLAGIRVLDLSRALAGPYCTALLGDLGADIIKAESIKGGDSSRSWPPFEHEHSLYFDSANRGKESIAIDFYSPEGRELLWTLALSADVVVENFRPGVLSTMSLDPDALRAAKPGIIIASVSGFGAIGPLSQAPGLDQVAQGMTGLMSVTGADADTMVRVGVPIIDMVSGINTALGIAAALVGRERTGTGMEVSTSLLETGLALAAFQGQKYLSTGEVPVPQGNNHPVLSPYGVFSTGDIPLIIAVGNQTQWGVLCRLLGAPELEGHPDYATGKLRNVNRHALKDVLEKLLANGTAEHWLRELRAAKIPAGPIYNYAQAFADPQVQALGVVQEVRRADGSALPLVRGPISVNRQAPAIRNAPPALGQDTLAVLARLGLTAEQVAGLVEAGVVLAVPAPAVDPAPVPTPAAGGPAAQGDGPTSDVLA</sequence>
<dbReference type="PANTHER" id="PTHR48207">
    <property type="entry name" value="SUCCINATE--HYDROXYMETHYLGLUTARATE COA-TRANSFERASE"/>
    <property type="match status" value="1"/>
</dbReference>
<dbReference type="Gene3D" id="3.30.1540.10">
    <property type="entry name" value="formyl-coa transferase, domain 3"/>
    <property type="match status" value="1"/>
</dbReference>
<dbReference type="Gene3D" id="3.40.50.10540">
    <property type="entry name" value="Crotonobetainyl-coa:carnitine coa-transferase, domain 1"/>
    <property type="match status" value="1"/>
</dbReference>
<accession>A0ABX0DF82</accession>
<organism evidence="3 4">
    <name type="scientific">Arthrobacter silviterrae</name>
    <dbReference type="NCBI Taxonomy" id="2026658"/>
    <lineage>
        <taxon>Bacteria</taxon>
        <taxon>Bacillati</taxon>
        <taxon>Actinomycetota</taxon>
        <taxon>Actinomycetes</taxon>
        <taxon>Micrococcales</taxon>
        <taxon>Micrococcaceae</taxon>
        <taxon>Arthrobacter</taxon>
    </lineage>
</organism>
<dbReference type="InterPro" id="IPR003673">
    <property type="entry name" value="CoA-Trfase_fam_III"/>
</dbReference>
<dbReference type="PANTHER" id="PTHR48207:SF3">
    <property type="entry name" value="SUCCINATE--HYDROXYMETHYLGLUTARATE COA-TRANSFERASE"/>
    <property type="match status" value="1"/>
</dbReference>
<dbReference type="InterPro" id="IPR050483">
    <property type="entry name" value="CoA-transferase_III_domain"/>
</dbReference>
<comment type="caution">
    <text evidence="3">The sequence shown here is derived from an EMBL/GenBank/DDBJ whole genome shotgun (WGS) entry which is preliminary data.</text>
</comment>
<feature type="region of interest" description="Disordered" evidence="2">
    <location>
        <begin position="409"/>
        <end position="431"/>
    </location>
</feature>
<feature type="compositionally biased region" description="Low complexity" evidence="2">
    <location>
        <begin position="413"/>
        <end position="431"/>
    </location>
</feature>
<dbReference type="Pfam" id="PF02515">
    <property type="entry name" value="CoA_transf_3"/>
    <property type="match status" value="1"/>
</dbReference>
<dbReference type="InterPro" id="IPR023606">
    <property type="entry name" value="CoA-Trfase_III_dom_1_sf"/>
</dbReference>
<evidence type="ECO:0000313" key="4">
    <source>
        <dbReference type="Proteomes" id="UP000479226"/>
    </source>
</evidence>
<dbReference type="InterPro" id="IPR044855">
    <property type="entry name" value="CoA-Trfase_III_dom3_sf"/>
</dbReference>
<name>A0ABX0DF82_9MICC</name>
<dbReference type="SUPFAM" id="SSF89796">
    <property type="entry name" value="CoA-transferase family III (CaiB/BaiF)"/>
    <property type="match status" value="1"/>
</dbReference>
<evidence type="ECO:0000256" key="2">
    <source>
        <dbReference type="SAM" id="MobiDB-lite"/>
    </source>
</evidence>
<dbReference type="GO" id="GO:0016740">
    <property type="term" value="F:transferase activity"/>
    <property type="evidence" value="ECO:0007669"/>
    <property type="project" value="UniProtKB-KW"/>
</dbReference>
<proteinExistence type="predicted"/>
<dbReference type="RefSeq" id="WP_165182267.1">
    <property type="nucleotide sequence ID" value="NZ_JAAKZI010000018.1"/>
</dbReference>
<gene>
    <name evidence="3" type="ORF">G6N77_11285</name>
</gene>
<protein>
    <submittedName>
        <fullName evidence="3">CoA transferase</fullName>
    </submittedName>
</protein>
<evidence type="ECO:0000256" key="1">
    <source>
        <dbReference type="ARBA" id="ARBA00022679"/>
    </source>
</evidence>
<keyword evidence="1 3" id="KW-0808">Transferase</keyword>
<reference evidence="3 4" key="1">
    <citation type="submission" date="2020-02" db="EMBL/GenBank/DDBJ databases">
        <title>Genome sequence of the type strain DSM 27180 of Arthrobacter silviterrae.</title>
        <authorList>
            <person name="Gao J."/>
            <person name="Sun J."/>
        </authorList>
    </citation>
    <scope>NUCLEOTIDE SEQUENCE [LARGE SCALE GENOMIC DNA]</scope>
    <source>
        <strain evidence="3 4">DSM 27180</strain>
    </source>
</reference>
<dbReference type="EMBL" id="JAAKZI010000018">
    <property type="protein sequence ID" value="NGN84039.1"/>
    <property type="molecule type" value="Genomic_DNA"/>
</dbReference>
<evidence type="ECO:0000313" key="3">
    <source>
        <dbReference type="EMBL" id="NGN84039.1"/>
    </source>
</evidence>
<keyword evidence="4" id="KW-1185">Reference proteome</keyword>
<dbReference type="Proteomes" id="UP000479226">
    <property type="component" value="Unassembled WGS sequence"/>
</dbReference>